<feature type="region of interest" description="Leucine repeat II (LRII)" evidence="5">
    <location>
        <begin position="205"/>
        <end position="237"/>
    </location>
</feature>
<feature type="region of interest" description="SAW" evidence="5">
    <location>
        <begin position="401"/>
        <end position="476"/>
    </location>
</feature>
<evidence type="ECO:0000256" key="3">
    <source>
        <dbReference type="ARBA" id="ARBA00023163"/>
    </source>
</evidence>
<dbReference type="GO" id="GO:0009610">
    <property type="term" value="P:response to symbiotic fungus"/>
    <property type="evidence" value="ECO:0007669"/>
    <property type="project" value="UniProtKB-ARBA"/>
</dbReference>
<evidence type="ECO:0000256" key="4">
    <source>
        <dbReference type="ARBA" id="ARBA00023242"/>
    </source>
</evidence>
<gene>
    <name evidence="7" type="primary">LOC101491874</name>
</gene>
<keyword evidence="3" id="KW-0804">Transcription</keyword>
<comment type="subcellular location">
    <subcellularLocation>
        <location evidence="1">Nucleus</location>
    </subcellularLocation>
</comment>
<evidence type="ECO:0000313" key="7">
    <source>
        <dbReference type="RefSeq" id="XP_004517294.1"/>
    </source>
</evidence>
<dbReference type="InterPro" id="IPR005202">
    <property type="entry name" value="TF_GRAS"/>
</dbReference>
<dbReference type="OrthoDB" id="762338at2759"/>
<keyword evidence="4" id="KW-0539">Nucleus</keyword>
<dbReference type="PROSITE" id="PS50985">
    <property type="entry name" value="GRAS"/>
    <property type="match status" value="1"/>
</dbReference>
<evidence type="ECO:0000256" key="5">
    <source>
        <dbReference type="PROSITE-ProRule" id="PRU01191"/>
    </source>
</evidence>
<accession>A0A1S2Z974</accession>
<dbReference type="RefSeq" id="XP_004517294.1">
    <property type="nucleotide sequence ID" value="XM_004517237.3"/>
</dbReference>
<dbReference type="AlphaFoldDB" id="A0A1S2Z974"/>
<organism evidence="6 7">
    <name type="scientific">Cicer arietinum</name>
    <name type="common">Chickpea</name>
    <name type="synonym">Garbanzo</name>
    <dbReference type="NCBI Taxonomy" id="3827"/>
    <lineage>
        <taxon>Eukaryota</taxon>
        <taxon>Viridiplantae</taxon>
        <taxon>Streptophyta</taxon>
        <taxon>Embryophyta</taxon>
        <taxon>Tracheophyta</taxon>
        <taxon>Spermatophyta</taxon>
        <taxon>Magnoliopsida</taxon>
        <taxon>eudicotyledons</taxon>
        <taxon>Gunneridae</taxon>
        <taxon>Pentapetalae</taxon>
        <taxon>rosids</taxon>
        <taxon>fabids</taxon>
        <taxon>Fabales</taxon>
        <taxon>Fabaceae</taxon>
        <taxon>Papilionoideae</taxon>
        <taxon>50 kb inversion clade</taxon>
        <taxon>NPAAA clade</taxon>
        <taxon>Hologalegina</taxon>
        <taxon>IRL clade</taxon>
        <taxon>Cicereae</taxon>
        <taxon>Cicer</taxon>
    </lineage>
</organism>
<feature type="short sequence motif" description="VHIID" evidence="5">
    <location>
        <begin position="161"/>
        <end position="165"/>
    </location>
</feature>
<comment type="similarity">
    <text evidence="5">Belongs to the GRAS family.</text>
</comment>
<dbReference type="eggNOG" id="ENOG502QPNC">
    <property type="taxonomic scope" value="Eukaryota"/>
</dbReference>
<name>A0A1S2Z974_CICAR</name>
<comment type="caution">
    <text evidence="5">Lacks conserved residue(s) required for the propagation of feature annotation.</text>
</comment>
<feature type="short sequence motif" description="LXXLL motif" evidence="5">
    <location>
        <begin position="254"/>
        <end position="258"/>
    </location>
</feature>
<keyword evidence="2" id="KW-0805">Transcription regulation</keyword>
<evidence type="ECO:0000256" key="1">
    <source>
        <dbReference type="ARBA" id="ARBA00004123"/>
    </source>
</evidence>
<sequence>MESMFQEEGSSSVTCSPLQLFSMMSLSPSIGIGSPYPWLSRELKSEERGLYLIHLLLTCANHVASGNLENANTTLEQISQLASPDGDTMQRISAYFTEALADRILKTWPGLHRALNSTRIILLSEEILVKKFFFELFPFLKVAYILTNQAIVEAMEGEKMVHVIDLNAAEPAQWIALLQVLSARSEGPPHLRITGIHQQKEILDQMAHKLSEEAEKLDIPFQFNPVVSKLENLDFDKLRVKTGEALAISSILQLHSLLALDDESSSRRKTTPLFSRNSNGLHLQKALLMNQNTLGDFLEKDMVNGYSPSPDSGSSSPASSTASMNIESFLNALWSLSPKVMVVTEQDSNHNGSTLMERLLEALYSYAAFFDCLESTVSRTSLERLKVEKMLFGEEIKNIIACEGVERKERHEKLDKWFMRLDLCGFGNVPLSYYGMLQARRFLQSYGCEGYRMREENGCIVTCWQDRSLFSTTAWRPRK</sequence>
<dbReference type="PaxDb" id="3827-XP_004517294.1"/>
<dbReference type="GO" id="GO:0005634">
    <property type="term" value="C:nucleus"/>
    <property type="evidence" value="ECO:0007669"/>
    <property type="project" value="UniProtKB-SubCell"/>
</dbReference>
<dbReference type="Proteomes" id="UP000087171">
    <property type="component" value="Unplaced"/>
</dbReference>
<feature type="region of interest" description="VHIID" evidence="5">
    <location>
        <begin position="130"/>
        <end position="195"/>
    </location>
</feature>
<reference evidence="7" key="1">
    <citation type="submission" date="2025-08" db="UniProtKB">
        <authorList>
            <consortium name="RefSeq"/>
        </authorList>
    </citation>
    <scope>IDENTIFICATION</scope>
    <source>
        <tissue evidence="7">Etiolated seedlings</tissue>
    </source>
</reference>
<evidence type="ECO:0000256" key="2">
    <source>
        <dbReference type="ARBA" id="ARBA00023015"/>
    </source>
</evidence>
<protein>
    <submittedName>
        <fullName evidence="7">Scarecrow-like protein 3</fullName>
    </submittedName>
</protein>
<proteinExistence type="inferred from homology"/>
<dbReference type="GeneID" id="101491874"/>
<keyword evidence="6" id="KW-1185">Reference proteome</keyword>
<evidence type="ECO:0000313" key="6">
    <source>
        <dbReference type="Proteomes" id="UP000087171"/>
    </source>
</evidence>
<dbReference type="STRING" id="3827.A0A1S2Z974"/>
<dbReference type="PANTHER" id="PTHR31636">
    <property type="entry name" value="OSJNBA0084A10.13 PROTEIN-RELATED"/>
    <property type="match status" value="1"/>
</dbReference>
<dbReference type="KEGG" id="cam:101491874"/>
<dbReference type="Pfam" id="PF03514">
    <property type="entry name" value="GRAS"/>
    <property type="match status" value="1"/>
</dbReference>